<dbReference type="InterPro" id="IPR053925">
    <property type="entry name" value="RecX_HTH_3rd"/>
</dbReference>
<comment type="function">
    <text evidence="5">Modulates RecA activity.</text>
</comment>
<accession>A0A9D2IIG6</accession>
<dbReference type="Proteomes" id="UP000824025">
    <property type="component" value="Unassembled WGS sequence"/>
</dbReference>
<gene>
    <name evidence="5" type="primary">recX</name>
    <name evidence="9" type="ORF">H9726_07185</name>
</gene>
<proteinExistence type="inferred from homology"/>
<evidence type="ECO:0000256" key="2">
    <source>
        <dbReference type="ARBA" id="ARBA00009695"/>
    </source>
</evidence>
<organism evidence="9 10">
    <name type="scientific">Candidatus Borkfalkia avicola</name>
    <dbReference type="NCBI Taxonomy" id="2838503"/>
    <lineage>
        <taxon>Bacteria</taxon>
        <taxon>Bacillati</taxon>
        <taxon>Bacillota</taxon>
        <taxon>Clostridia</taxon>
        <taxon>Christensenellales</taxon>
        <taxon>Christensenellaceae</taxon>
        <taxon>Candidatus Borkfalkia</taxon>
    </lineage>
</organism>
<feature type="domain" description="RecX third three-helical" evidence="7">
    <location>
        <begin position="153"/>
        <end position="196"/>
    </location>
</feature>
<dbReference type="AlphaFoldDB" id="A0A9D2IIG6"/>
<dbReference type="Pfam" id="PF21982">
    <property type="entry name" value="RecX_HTH1"/>
    <property type="match status" value="1"/>
</dbReference>
<dbReference type="PANTHER" id="PTHR33602">
    <property type="entry name" value="REGULATORY PROTEIN RECX FAMILY PROTEIN"/>
    <property type="match status" value="1"/>
</dbReference>
<dbReference type="HAMAP" id="MF_01114">
    <property type="entry name" value="RecX"/>
    <property type="match status" value="1"/>
</dbReference>
<comment type="subcellular location">
    <subcellularLocation>
        <location evidence="1 5">Cytoplasm</location>
    </subcellularLocation>
</comment>
<evidence type="ECO:0000259" key="8">
    <source>
        <dbReference type="Pfam" id="PF21982"/>
    </source>
</evidence>
<evidence type="ECO:0000313" key="9">
    <source>
        <dbReference type="EMBL" id="HIZ10255.1"/>
    </source>
</evidence>
<dbReference type="GO" id="GO:0005737">
    <property type="term" value="C:cytoplasm"/>
    <property type="evidence" value="ECO:0007669"/>
    <property type="project" value="UniProtKB-SubCell"/>
</dbReference>
<comment type="similarity">
    <text evidence="2 5">Belongs to the RecX family.</text>
</comment>
<evidence type="ECO:0000256" key="3">
    <source>
        <dbReference type="ARBA" id="ARBA00018111"/>
    </source>
</evidence>
<dbReference type="GO" id="GO:0006282">
    <property type="term" value="P:regulation of DNA repair"/>
    <property type="evidence" value="ECO:0007669"/>
    <property type="project" value="UniProtKB-UniRule"/>
</dbReference>
<dbReference type="InterPro" id="IPR053926">
    <property type="entry name" value="RecX_HTH_1st"/>
</dbReference>
<evidence type="ECO:0000256" key="5">
    <source>
        <dbReference type="HAMAP-Rule" id="MF_01114"/>
    </source>
</evidence>
<feature type="domain" description="RecX first three-helical" evidence="8">
    <location>
        <begin position="62"/>
        <end position="101"/>
    </location>
</feature>
<evidence type="ECO:0000259" key="7">
    <source>
        <dbReference type="Pfam" id="PF21981"/>
    </source>
</evidence>
<dbReference type="PANTHER" id="PTHR33602:SF1">
    <property type="entry name" value="REGULATORY PROTEIN RECX FAMILY PROTEIN"/>
    <property type="match status" value="1"/>
</dbReference>
<evidence type="ECO:0000313" key="10">
    <source>
        <dbReference type="Proteomes" id="UP000824025"/>
    </source>
</evidence>
<name>A0A9D2IIG6_9FIRM</name>
<reference evidence="9" key="1">
    <citation type="journal article" date="2021" name="PeerJ">
        <title>Extensive microbial diversity within the chicken gut microbiome revealed by metagenomics and culture.</title>
        <authorList>
            <person name="Gilroy R."/>
            <person name="Ravi A."/>
            <person name="Getino M."/>
            <person name="Pursley I."/>
            <person name="Horton D.L."/>
            <person name="Alikhan N.F."/>
            <person name="Baker D."/>
            <person name="Gharbi K."/>
            <person name="Hall N."/>
            <person name="Watson M."/>
            <person name="Adriaenssens E.M."/>
            <person name="Foster-Nyarko E."/>
            <person name="Jarju S."/>
            <person name="Secka A."/>
            <person name="Antonio M."/>
            <person name="Oren A."/>
            <person name="Chaudhuri R.R."/>
            <person name="La Ragione R."/>
            <person name="Hildebrand F."/>
            <person name="Pallen M.J."/>
        </authorList>
    </citation>
    <scope>NUCLEOTIDE SEQUENCE</scope>
    <source>
        <strain evidence="9">CHK192-19661</strain>
    </source>
</reference>
<keyword evidence="4 5" id="KW-0963">Cytoplasm</keyword>
<reference evidence="9" key="2">
    <citation type="submission" date="2021-04" db="EMBL/GenBank/DDBJ databases">
        <authorList>
            <person name="Gilroy R."/>
        </authorList>
    </citation>
    <scope>NUCLEOTIDE SEQUENCE</scope>
    <source>
        <strain evidence="9">CHK192-19661</strain>
    </source>
</reference>
<dbReference type="Gene3D" id="1.10.10.10">
    <property type="entry name" value="Winged helix-like DNA-binding domain superfamily/Winged helix DNA-binding domain"/>
    <property type="match status" value="3"/>
</dbReference>
<protein>
    <recommendedName>
        <fullName evidence="3 5">Regulatory protein RecX</fullName>
    </recommendedName>
</protein>
<dbReference type="EMBL" id="DXCF01000035">
    <property type="protein sequence ID" value="HIZ10255.1"/>
    <property type="molecule type" value="Genomic_DNA"/>
</dbReference>
<dbReference type="Pfam" id="PF21981">
    <property type="entry name" value="RecX_HTH3"/>
    <property type="match status" value="1"/>
</dbReference>
<feature type="domain" description="RecX second three-helical" evidence="6">
    <location>
        <begin position="108"/>
        <end position="147"/>
    </location>
</feature>
<evidence type="ECO:0000256" key="4">
    <source>
        <dbReference type="ARBA" id="ARBA00022490"/>
    </source>
</evidence>
<evidence type="ECO:0000256" key="1">
    <source>
        <dbReference type="ARBA" id="ARBA00004496"/>
    </source>
</evidence>
<comment type="caution">
    <text evidence="9">The sequence shown here is derived from an EMBL/GenBank/DDBJ whole genome shotgun (WGS) entry which is preliminary data.</text>
</comment>
<dbReference type="Pfam" id="PF02631">
    <property type="entry name" value="RecX_HTH2"/>
    <property type="match status" value="1"/>
</dbReference>
<dbReference type="InterPro" id="IPR036388">
    <property type="entry name" value="WH-like_DNA-bd_sf"/>
</dbReference>
<sequence>MAEITDISPQAKDKERCNVYVDGSFYCGMKLETVVKYRLKTGSHIERERLDEIQLENEKSQALDKALTHISAAMKTEKQMRDFLKKKGYLPAVCDYVIAKLREYAFVDDAQYCEQYVETAGKRMGGRRIALELKKRGASEESIAAALENLGGEEEAAREVLAKYMRHKEGTRENYVRAFRHLMSRGFSADVAKDALASLGAEEEEG</sequence>
<dbReference type="InterPro" id="IPR003783">
    <property type="entry name" value="Regulatory_RecX"/>
</dbReference>
<evidence type="ECO:0000259" key="6">
    <source>
        <dbReference type="Pfam" id="PF02631"/>
    </source>
</evidence>
<dbReference type="InterPro" id="IPR053924">
    <property type="entry name" value="RecX_HTH_2nd"/>
</dbReference>